<dbReference type="AlphaFoldDB" id="A0AAV7UVQ7"/>
<keyword evidence="3" id="KW-1185">Reference proteome</keyword>
<protein>
    <submittedName>
        <fullName evidence="2">Uncharacterized protein</fullName>
    </submittedName>
</protein>
<name>A0AAV7UVQ7_PLEWA</name>
<sequence>MAAIRPCNTRGVTGIHWWRWAGTHRDAVPAPRRCPKRRPGRVRRAAIHRLPGSAVMRGAPAPGKIRARIPRSHPPLRPTSS</sequence>
<comment type="caution">
    <text evidence="2">The sequence shown here is derived from an EMBL/GenBank/DDBJ whole genome shotgun (WGS) entry which is preliminary data.</text>
</comment>
<dbReference type="Proteomes" id="UP001066276">
    <property type="component" value="Chromosome 2_2"/>
</dbReference>
<organism evidence="2 3">
    <name type="scientific">Pleurodeles waltl</name>
    <name type="common">Iberian ribbed newt</name>
    <dbReference type="NCBI Taxonomy" id="8319"/>
    <lineage>
        <taxon>Eukaryota</taxon>
        <taxon>Metazoa</taxon>
        <taxon>Chordata</taxon>
        <taxon>Craniata</taxon>
        <taxon>Vertebrata</taxon>
        <taxon>Euteleostomi</taxon>
        <taxon>Amphibia</taxon>
        <taxon>Batrachia</taxon>
        <taxon>Caudata</taxon>
        <taxon>Salamandroidea</taxon>
        <taxon>Salamandridae</taxon>
        <taxon>Pleurodelinae</taxon>
        <taxon>Pleurodeles</taxon>
    </lineage>
</organism>
<reference evidence="2" key="1">
    <citation type="journal article" date="2022" name="bioRxiv">
        <title>Sequencing and chromosome-scale assembly of the giantPleurodeles waltlgenome.</title>
        <authorList>
            <person name="Brown T."/>
            <person name="Elewa A."/>
            <person name="Iarovenko S."/>
            <person name="Subramanian E."/>
            <person name="Araus A.J."/>
            <person name="Petzold A."/>
            <person name="Susuki M."/>
            <person name="Suzuki K.-i.T."/>
            <person name="Hayashi T."/>
            <person name="Toyoda A."/>
            <person name="Oliveira C."/>
            <person name="Osipova E."/>
            <person name="Leigh N.D."/>
            <person name="Simon A."/>
            <person name="Yun M.H."/>
        </authorList>
    </citation>
    <scope>NUCLEOTIDE SEQUENCE</scope>
    <source>
        <strain evidence="2">20211129_DDA</strain>
        <tissue evidence="2">Liver</tissue>
    </source>
</reference>
<evidence type="ECO:0000313" key="2">
    <source>
        <dbReference type="EMBL" id="KAJ1193129.1"/>
    </source>
</evidence>
<evidence type="ECO:0000313" key="3">
    <source>
        <dbReference type="Proteomes" id="UP001066276"/>
    </source>
</evidence>
<accession>A0AAV7UVQ7</accession>
<evidence type="ECO:0000256" key="1">
    <source>
        <dbReference type="SAM" id="MobiDB-lite"/>
    </source>
</evidence>
<dbReference type="EMBL" id="JANPWB010000004">
    <property type="protein sequence ID" value="KAJ1193129.1"/>
    <property type="molecule type" value="Genomic_DNA"/>
</dbReference>
<gene>
    <name evidence="2" type="ORF">NDU88_002434</name>
</gene>
<feature type="region of interest" description="Disordered" evidence="1">
    <location>
        <begin position="54"/>
        <end position="81"/>
    </location>
</feature>
<feature type="compositionally biased region" description="Pro residues" evidence="1">
    <location>
        <begin position="72"/>
        <end position="81"/>
    </location>
</feature>
<proteinExistence type="predicted"/>